<dbReference type="SUPFAM" id="SSF54001">
    <property type="entry name" value="Cysteine proteinases"/>
    <property type="match status" value="1"/>
</dbReference>
<keyword evidence="2" id="KW-0104">Cadmium</keyword>
<dbReference type="InterPro" id="IPR007719">
    <property type="entry name" value="PCS_N"/>
</dbReference>
<gene>
    <name evidence="6" type="ORF">RFI_25546</name>
</gene>
<dbReference type="GO" id="GO:0046872">
    <property type="term" value="F:metal ion binding"/>
    <property type="evidence" value="ECO:0007669"/>
    <property type="project" value="UniProtKB-KW"/>
</dbReference>
<feature type="domain" description="Peptidase C83" evidence="5">
    <location>
        <begin position="1"/>
        <end position="168"/>
    </location>
</feature>
<keyword evidence="4" id="KW-0479">Metal-binding</keyword>
<reference evidence="6 7" key="1">
    <citation type="journal article" date="2013" name="Curr. Biol.">
        <title>The Genome of the Foraminiferan Reticulomyxa filosa.</title>
        <authorList>
            <person name="Glockner G."/>
            <person name="Hulsmann N."/>
            <person name="Schleicher M."/>
            <person name="Noegel A.A."/>
            <person name="Eichinger L."/>
            <person name="Gallinger C."/>
            <person name="Pawlowski J."/>
            <person name="Sierra R."/>
            <person name="Euteneuer U."/>
            <person name="Pillet L."/>
            <person name="Moustafa A."/>
            <person name="Platzer M."/>
            <person name="Groth M."/>
            <person name="Szafranski K."/>
            <person name="Schliwa M."/>
        </authorList>
    </citation>
    <scope>NUCLEOTIDE SEQUENCE [LARGE SCALE GENOMIC DNA]</scope>
</reference>
<dbReference type="GO" id="GO:0046938">
    <property type="term" value="P:phytochelatin biosynthetic process"/>
    <property type="evidence" value="ECO:0007669"/>
    <property type="project" value="InterPro"/>
</dbReference>
<protein>
    <recommendedName>
        <fullName evidence="1">glutathione gamma-glutamylcysteinyltransferase</fullName>
        <ecNumber evidence="1">2.3.2.15</ecNumber>
    </recommendedName>
</protein>
<sequence length="282" mass="32227">MLDCCSPLEVIKQNGITYDEFVCLAQCNGLSVDVKKPLRQVTYNNCKHKKESNSNSSSSDIVEERDFKNGKSLEEFRKDVISACKHDHGPIVICSYSRIEFSQTGDGHFTCIGGYHPKQDLLLVMDVARYKYPPHWVPLEMMYKSIGWMVVRPQPESKPLFFTVNESVTHINKEPDALKSKPEDYNPAPSKVDYDIAKIYYTQLSNALCDHQCQCKDNVKDALECLFLNLPLPITEIFTNYGEKFGLSLSQQDRDIRDNILNGIRHTPIYAVIKDIFNQNGM</sequence>
<proteinExistence type="predicted"/>
<dbReference type="Gene3D" id="3.90.70.30">
    <property type="entry name" value="Phytochelatin synthase, N-terminal domain"/>
    <property type="match status" value="1"/>
</dbReference>
<dbReference type="InterPro" id="IPR038765">
    <property type="entry name" value="Papain-like_cys_pep_sf"/>
</dbReference>
<evidence type="ECO:0000313" key="6">
    <source>
        <dbReference type="EMBL" id="ETO11830.1"/>
    </source>
</evidence>
<dbReference type="GO" id="GO:0010038">
    <property type="term" value="P:response to metal ion"/>
    <property type="evidence" value="ECO:0007669"/>
    <property type="project" value="InterPro"/>
</dbReference>
<accession>X6MFL6</accession>
<evidence type="ECO:0000256" key="3">
    <source>
        <dbReference type="ARBA" id="ARBA00022679"/>
    </source>
</evidence>
<dbReference type="InterPro" id="IPR038156">
    <property type="entry name" value="PCS_N_sf"/>
</dbReference>
<evidence type="ECO:0000256" key="4">
    <source>
        <dbReference type="ARBA" id="ARBA00022723"/>
    </source>
</evidence>
<dbReference type="OrthoDB" id="448954at2759"/>
<evidence type="ECO:0000256" key="2">
    <source>
        <dbReference type="ARBA" id="ARBA00022539"/>
    </source>
</evidence>
<keyword evidence="7" id="KW-1185">Reference proteome</keyword>
<name>X6MFL6_RETFI</name>
<dbReference type="InterPro" id="IPR040409">
    <property type="entry name" value="PCS-like"/>
</dbReference>
<comment type="caution">
    <text evidence="6">The sequence shown here is derived from an EMBL/GenBank/DDBJ whole genome shotgun (WGS) entry which is preliminary data.</text>
</comment>
<keyword evidence="3" id="KW-0808">Transferase</keyword>
<organism evidence="6 7">
    <name type="scientific">Reticulomyxa filosa</name>
    <dbReference type="NCBI Taxonomy" id="46433"/>
    <lineage>
        <taxon>Eukaryota</taxon>
        <taxon>Sar</taxon>
        <taxon>Rhizaria</taxon>
        <taxon>Retaria</taxon>
        <taxon>Foraminifera</taxon>
        <taxon>Monothalamids</taxon>
        <taxon>Reticulomyxidae</taxon>
        <taxon>Reticulomyxa</taxon>
    </lineage>
</organism>
<dbReference type="PANTHER" id="PTHR33447">
    <property type="entry name" value="GLUTATHIONE GAMMA-GLUTAMYLCYSTEINYLTRANSFERASE"/>
    <property type="match status" value="1"/>
</dbReference>
<evidence type="ECO:0000259" key="5">
    <source>
        <dbReference type="PROSITE" id="PS51443"/>
    </source>
</evidence>
<dbReference type="PROSITE" id="PS51443">
    <property type="entry name" value="PCS"/>
    <property type="match status" value="1"/>
</dbReference>
<evidence type="ECO:0000313" key="7">
    <source>
        <dbReference type="Proteomes" id="UP000023152"/>
    </source>
</evidence>
<dbReference type="AlphaFoldDB" id="X6MFL6"/>
<dbReference type="EMBL" id="ASPP01021973">
    <property type="protein sequence ID" value="ETO11830.1"/>
    <property type="molecule type" value="Genomic_DNA"/>
</dbReference>
<evidence type="ECO:0000256" key="1">
    <source>
        <dbReference type="ARBA" id="ARBA00012468"/>
    </source>
</evidence>
<dbReference type="Proteomes" id="UP000023152">
    <property type="component" value="Unassembled WGS sequence"/>
</dbReference>
<dbReference type="Pfam" id="PF05023">
    <property type="entry name" value="Phytochelatin"/>
    <property type="match status" value="1"/>
</dbReference>
<dbReference type="GO" id="GO:0016756">
    <property type="term" value="F:glutathione gamma-glutamylcysteinyltransferase activity"/>
    <property type="evidence" value="ECO:0007669"/>
    <property type="project" value="UniProtKB-EC"/>
</dbReference>
<dbReference type="EC" id="2.3.2.15" evidence="1"/>